<evidence type="ECO:0000256" key="5">
    <source>
        <dbReference type="ARBA" id="ARBA00023273"/>
    </source>
</evidence>
<dbReference type="AlphaFoldDB" id="A0A8C4QXL0"/>
<protein>
    <submittedName>
        <fullName evidence="10">Uncharacterized protein</fullName>
    </submittedName>
</protein>
<reference evidence="10" key="2">
    <citation type="submission" date="2025-09" db="UniProtKB">
        <authorList>
            <consortium name="Ensembl"/>
        </authorList>
    </citation>
    <scope>IDENTIFICATION</scope>
</reference>
<dbReference type="GO" id="GO:0005930">
    <property type="term" value="C:axoneme"/>
    <property type="evidence" value="ECO:0007669"/>
    <property type="project" value="TreeGrafter"/>
</dbReference>
<evidence type="ECO:0000259" key="8">
    <source>
        <dbReference type="Pfam" id="PF24760"/>
    </source>
</evidence>
<feature type="compositionally biased region" description="Acidic residues" evidence="7">
    <location>
        <begin position="214"/>
        <end position="229"/>
    </location>
</feature>
<evidence type="ECO:0000313" key="11">
    <source>
        <dbReference type="Proteomes" id="UP000694388"/>
    </source>
</evidence>
<evidence type="ECO:0000259" key="9">
    <source>
        <dbReference type="Pfam" id="PF24762"/>
    </source>
</evidence>
<sequence>MKSGDTEKIIFFANVAKQKEVYIMAGNYLQSLEWRNQSKVAEHIINFYTKAQALDLLASFYDSCSQIEIEECQDYEGGLKALIEAHNCLSECKTISGEQDEKKLQLQNKITFIKKLILAKSLLETNSQQAEQKLQALFEDPGLECTMHPAHVFTLLVQHHVSTQDYQMAYKLLMQLQSKYPSLSMQRYVSQRVLDAISHALNLPPGRWGKQDEEVHDEADSEEIVDENL</sequence>
<dbReference type="Pfam" id="PF24760">
    <property type="entry name" value="TPR_IF140_C"/>
    <property type="match status" value="1"/>
</dbReference>
<dbReference type="OMA" id="KTAGCEC"/>
<feature type="domain" description="IF140/IFT172/WDR19 TPR" evidence="9">
    <location>
        <begin position="1"/>
        <end position="47"/>
    </location>
</feature>
<evidence type="ECO:0000256" key="3">
    <source>
        <dbReference type="ARBA" id="ARBA00022737"/>
    </source>
</evidence>
<feature type="domain" description="IF140 C-terminal TPR" evidence="8">
    <location>
        <begin position="55"/>
        <end position="177"/>
    </location>
</feature>
<evidence type="ECO:0000256" key="6">
    <source>
        <dbReference type="SAM" id="Coils"/>
    </source>
</evidence>
<comment type="subcellular location">
    <subcellularLocation>
        <location evidence="1">Cell projection</location>
        <location evidence="1">Cilium</location>
    </subcellularLocation>
</comment>
<dbReference type="GO" id="GO:0036064">
    <property type="term" value="C:ciliary basal body"/>
    <property type="evidence" value="ECO:0007669"/>
    <property type="project" value="TreeGrafter"/>
</dbReference>
<dbReference type="InterPro" id="IPR056168">
    <property type="entry name" value="TPR_IF140/IFT172/WDR19"/>
</dbReference>
<keyword evidence="4" id="KW-0969">Cilium</keyword>
<feature type="region of interest" description="Disordered" evidence="7">
    <location>
        <begin position="205"/>
        <end position="229"/>
    </location>
</feature>
<dbReference type="InterPro" id="IPR056156">
    <property type="entry name" value="TPR_IF140_C"/>
</dbReference>
<evidence type="ECO:0000256" key="1">
    <source>
        <dbReference type="ARBA" id="ARBA00004138"/>
    </source>
</evidence>
<evidence type="ECO:0000256" key="4">
    <source>
        <dbReference type="ARBA" id="ARBA00023069"/>
    </source>
</evidence>
<name>A0A8C4QXL0_EPTBU</name>
<dbReference type="Proteomes" id="UP000694388">
    <property type="component" value="Unplaced"/>
</dbReference>
<dbReference type="GO" id="GO:0035721">
    <property type="term" value="P:intraciliary retrograde transport"/>
    <property type="evidence" value="ECO:0007669"/>
    <property type="project" value="TreeGrafter"/>
</dbReference>
<dbReference type="GeneTree" id="ENSGT00940000153417"/>
<feature type="coiled-coil region" evidence="6">
    <location>
        <begin position="113"/>
        <end position="140"/>
    </location>
</feature>
<dbReference type="Pfam" id="PF24762">
    <property type="entry name" value="TPR_IF140-IFT172"/>
    <property type="match status" value="1"/>
</dbReference>
<dbReference type="Ensembl" id="ENSEBUT00000021357.1">
    <property type="protein sequence ID" value="ENSEBUP00000020781.1"/>
    <property type="gene ID" value="ENSEBUG00000012843.1"/>
</dbReference>
<organism evidence="10 11">
    <name type="scientific">Eptatretus burgeri</name>
    <name type="common">Inshore hagfish</name>
    <dbReference type="NCBI Taxonomy" id="7764"/>
    <lineage>
        <taxon>Eukaryota</taxon>
        <taxon>Metazoa</taxon>
        <taxon>Chordata</taxon>
        <taxon>Craniata</taxon>
        <taxon>Vertebrata</taxon>
        <taxon>Cyclostomata</taxon>
        <taxon>Myxini</taxon>
        <taxon>Myxiniformes</taxon>
        <taxon>Myxinidae</taxon>
        <taxon>Eptatretinae</taxon>
        <taxon>Eptatretus</taxon>
    </lineage>
</organism>
<dbReference type="PANTHER" id="PTHR15722:SF7">
    <property type="entry name" value="INTRAFLAGELLAR TRANSPORT PROTEIN 140 HOMOLOG"/>
    <property type="match status" value="1"/>
</dbReference>
<evidence type="ECO:0000313" key="10">
    <source>
        <dbReference type="Ensembl" id="ENSEBUP00000020781.1"/>
    </source>
</evidence>
<proteinExistence type="predicted"/>
<evidence type="ECO:0000256" key="2">
    <source>
        <dbReference type="ARBA" id="ARBA00022574"/>
    </source>
</evidence>
<evidence type="ECO:0000256" key="7">
    <source>
        <dbReference type="SAM" id="MobiDB-lite"/>
    </source>
</evidence>
<keyword evidence="5" id="KW-0966">Cell projection</keyword>
<keyword evidence="2" id="KW-0853">WD repeat</keyword>
<keyword evidence="3" id="KW-0677">Repeat</keyword>
<keyword evidence="6" id="KW-0175">Coiled coil</keyword>
<dbReference type="PANTHER" id="PTHR15722">
    <property type="entry name" value="IFT140/172-RELATED"/>
    <property type="match status" value="1"/>
</dbReference>
<accession>A0A8C4QXL0</accession>
<dbReference type="GO" id="GO:0030991">
    <property type="term" value="C:intraciliary transport particle A"/>
    <property type="evidence" value="ECO:0007669"/>
    <property type="project" value="TreeGrafter"/>
</dbReference>
<reference evidence="10" key="1">
    <citation type="submission" date="2025-08" db="UniProtKB">
        <authorList>
            <consortium name="Ensembl"/>
        </authorList>
    </citation>
    <scope>IDENTIFICATION</scope>
</reference>
<keyword evidence="11" id="KW-1185">Reference proteome</keyword>